<accession>A0ABN3A4G0</accession>
<dbReference type="Pfam" id="PF10944">
    <property type="entry name" value="DUF2630"/>
    <property type="match status" value="1"/>
</dbReference>
<evidence type="ECO:0000256" key="1">
    <source>
        <dbReference type="SAM" id="MobiDB-lite"/>
    </source>
</evidence>
<dbReference type="EMBL" id="BAAANT010000039">
    <property type="protein sequence ID" value="GAA2153785.1"/>
    <property type="molecule type" value="Genomic_DNA"/>
</dbReference>
<organism evidence="2 3">
    <name type="scientific">Kitasatospora kazusensis</name>
    <dbReference type="NCBI Taxonomy" id="407974"/>
    <lineage>
        <taxon>Bacteria</taxon>
        <taxon>Bacillati</taxon>
        <taxon>Actinomycetota</taxon>
        <taxon>Actinomycetes</taxon>
        <taxon>Kitasatosporales</taxon>
        <taxon>Streptomycetaceae</taxon>
        <taxon>Kitasatospora</taxon>
    </lineage>
</organism>
<keyword evidence="3" id="KW-1185">Reference proteome</keyword>
<protein>
    <submittedName>
        <fullName evidence="2">DUF2630 family protein</fullName>
    </submittedName>
</protein>
<sequence>MSEFQQRSRQSTDADILAEINTMVEAERTLRDRLASGQAEADQAQKDLAALEVRIDQSWDLLRQRRARSEFGDNPDEARLRPAAQVEAYDS</sequence>
<dbReference type="InterPro" id="IPR020311">
    <property type="entry name" value="Uncharacterised_Rv0898c"/>
</dbReference>
<proteinExistence type="predicted"/>
<comment type="caution">
    <text evidence="2">The sequence shown here is derived from an EMBL/GenBank/DDBJ whole genome shotgun (WGS) entry which is preliminary data.</text>
</comment>
<dbReference type="RefSeq" id="WP_344468380.1">
    <property type="nucleotide sequence ID" value="NZ_BAAANT010000039.1"/>
</dbReference>
<evidence type="ECO:0000313" key="3">
    <source>
        <dbReference type="Proteomes" id="UP001422759"/>
    </source>
</evidence>
<gene>
    <name evidence="2" type="ORF">GCM10009760_51890</name>
</gene>
<reference evidence="2 3" key="1">
    <citation type="journal article" date="2019" name="Int. J. Syst. Evol. Microbiol.">
        <title>The Global Catalogue of Microorganisms (GCM) 10K type strain sequencing project: providing services to taxonomists for standard genome sequencing and annotation.</title>
        <authorList>
            <consortium name="The Broad Institute Genomics Platform"/>
            <consortium name="The Broad Institute Genome Sequencing Center for Infectious Disease"/>
            <person name="Wu L."/>
            <person name="Ma J."/>
        </authorList>
    </citation>
    <scope>NUCLEOTIDE SEQUENCE [LARGE SCALE GENOMIC DNA]</scope>
    <source>
        <strain evidence="2 3">JCM 14560</strain>
    </source>
</reference>
<name>A0ABN3A4G0_9ACTN</name>
<dbReference type="Proteomes" id="UP001422759">
    <property type="component" value="Unassembled WGS sequence"/>
</dbReference>
<feature type="compositionally biased region" description="Basic and acidic residues" evidence="1">
    <location>
        <begin position="68"/>
        <end position="80"/>
    </location>
</feature>
<evidence type="ECO:0000313" key="2">
    <source>
        <dbReference type="EMBL" id="GAA2153785.1"/>
    </source>
</evidence>
<feature type="region of interest" description="Disordered" evidence="1">
    <location>
        <begin position="68"/>
        <end position="91"/>
    </location>
</feature>